<evidence type="ECO:0000256" key="1">
    <source>
        <dbReference type="SAM" id="MobiDB-lite"/>
    </source>
</evidence>
<feature type="compositionally biased region" description="Low complexity" evidence="1">
    <location>
        <begin position="69"/>
        <end position="82"/>
    </location>
</feature>
<gene>
    <name evidence="3" type="ORF">FVD38_21020</name>
</gene>
<evidence type="ECO:0000256" key="2">
    <source>
        <dbReference type="SAM" id="SignalP"/>
    </source>
</evidence>
<reference evidence="3 4" key="1">
    <citation type="submission" date="2019-08" db="EMBL/GenBank/DDBJ databases">
        <title>Massilia golmudensis sp. nov., isolated from sand in the Qinghai-Tibetan Plateau.</title>
        <authorList>
            <person name="Zhang B."/>
        </authorList>
    </citation>
    <scope>NUCLEOTIDE SEQUENCE [LARGE SCALE GENOMIC DNA]</scope>
    <source>
        <strain evidence="3 4">GEM5</strain>
    </source>
</reference>
<feature type="chain" id="PRO_5022889274" evidence="2">
    <location>
        <begin position="21"/>
        <end position="244"/>
    </location>
</feature>
<protein>
    <submittedName>
        <fullName evidence="3">SPOR domain-containing protein</fullName>
    </submittedName>
</protein>
<evidence type="ECO:0000313" key="3">
    <source>
        <dbReference type="EMBL" id="TXF97308.1"/>
    </source>
</evidence>
<name>A0A5C7FNX7_9BURK</name>
<dbReference type="Proteomes" id="UP000321413">
    <property type="component" value="Unassembled WGS sequence"/>
</dbReference>
<comment type="caution">
    <text evidence="3">The sequence shown here is derived from an EMBL/GenBank/DDBJ whole genome shotgun (WGS) entry which is preliminary data.</text>
</comment>
<evidence type="ECO:0000313" key="4">
    <source>
        <dbReference type="Proteomes" id="UP000321413"/>
    </source>
</evidence>
<feature type="signal peptide" evidence="2">
    <location>
        <begin position="1"/>
        <end position="20"/>
    </location>
</feature>
<keyword evidence="4" id="KW-1185">Reference proteome</keyword>
<keyword evidence="2" id="KW-0732">Signal</keyword>
<feature type="region of interest" description="Disordered" evidence="1">
    <location>
        <begin position="57"/>
        <end position="82"/>
    </location>
</feature>
<proteinExistence type="predicted"/>
<dbReference type="RefSeq" id="WP_147936591.1">
    <property type="nucleotide sequence ID" value="NZ_VPFD01000027.1"/>
</dbReference>
<accession>A0A5C7FNX7</accession>
<dbReference type="AlphaFoldDB" id="A0A5C7FNX7"/>
<sequence>MLKFVFWALLAANAALLAYGQGILGQPGAGEREPARLKNQLAPERISQLTAVEAKRALDEAEAEEASDTEAPAEPSAAAPSPAPVAVAPDLIACVQAGPFSVADARRFEARVASLDLAARQTRVEVPFQEVTSRLVYLPPNGGREGAQRSSAELKERGVENFYTMQGDSPLRWAISLGVFKTDSAAQKLVGQLQRQGVRGVRVLPRGPQVMRAAYQYRAIDAGTRIRLTTVVGNFPNAGLGTCS</sequence>
<dbReference type="EMBL" id="VPFD01000027">
    <property type="protein sequence ID" value="TXF97308.1"/>
    <property type="molecule type" value="Genomic_DNA"/>
</dbReference>
<organism evidence="3 4">
    <name type="scientific">Massilia arenae</name>
    <dbReference type="NCBI Taxonomy" id="2603288"/>
    <lineage>
        <taxon>Bacteria</taxon>
        <taxon>Pseudomonadati</taxon>
        <taxon>Pseudomonadota</taxon>
        <taxon>Betaproteobacteria</taxon>
        <taxon>Burkholderiales</taxon>
        <taxon>Oxalobacteraceae</taxon>
        <taxon>Telluria group</taxon>
        <taxon>Massilia</taxon>
    </lineage>
</organism>